<feature type="chain" id="PRO_5031468994" evidence="1">
    <location>
        <begin position="30"/>
        <end position="558"/>
    </location>
</feature>
<reference evidence="2 3" key="1">
    <citation type="submission" date="2020-08" db="EMBL/GenBank/DDBJ databases">
        <title>Genomic Encyclopedia of Type Strains, Phase IV (KMG-V): Genome sequencing to study the core and pangenomes of soil and plant-associated prokaryotes.</title>
        <authorList>
            <person name="Whitman W."/>
        </authorList>
    </citation>
    <scope>NUCLEOTIDE SEQUENCE [LARGE SCALE GENOMIC DNA]</scope>
    <source>
        <strain evidence="2 3">M8UP14</strain>
    </source>
</reference>
<evidence type="ECO:0000256" key="1">
    <source>
        <dbReference type="SAM" id="SignalP"/>
    </source>
</evidence>
<organism evidence="2 3">
    <name type="scientific">Granulicella aggregans</name>
    <dbReference type="NCBI Taxonomy" id="474949"/>
    <lineage>
        <taxon>Bacteria</taxon>
        <taxon>Pseudomonadati</taxon>
        <taxon>Acidobacteriota</taxon>
        <taxon>Terriglobia</taxon>
        <taxon>Terriglobales</taxon>
        <taxon>Acidobacteriaceae</taxon>
        <taxon>Granulicella</taxon>
    </lineage>
</organism>
<comment type="caution">
    <text evidence="2">The sequence shown here is derived from an EMBL/GenBank/DDBJ whole genome shotgun (WGS) entry which is preliminary data.</text>
</comment>
<sequence length="558" mass="61215">MNPISRRTFFGAAAAAAATPLASATTIKAAPPSFFNILRIPDYAAVYAESSTSATPLTRNAALWQAPGIELRTEASSHDLAISITAPTTLLTRIHLRWNFKVAPDLLYLGDAWERSYGDLAFRTMVPERVLPWYFATHDPAAKTTHTYGVRTGASAFCFWQVDPSGVSLWLDVSNGGSGVLLGQRKLHAATIVSRFGIPGEPPTESIAALCRQMCPKPRLPSGPIYGTNDWYYAYGKNTEAGILRDTALVADLAPRTGPRPFSVIDDGWRSNPAFPDMAKLAEKIRSHNVRPGIWIRPTIAPAAANSRLLLPQKHFHSPGDELAYDITIPEAHAKAIAIMKEVVDWKYELVKHDFSTYDLLGQWGSQMGPSPTIPGWHFNDRTRTNAEILLDYYKALRTAAGDHTILLGCNTVGHLSAGIFEMQRTGDDTSGKDWERTRRMGINTLAYRVAQDRTFFSVDADCVGITNDIPWQLNKQWMDLLARSGTGLFISPSPNAIGNEQRNAIAEAFAIAAAGTSQAQPANVIDSTTPQTWKSVQDGSMRSYKWSPTEGTFPYSV</sequence>
<proteinExistence type="predicted"/>
<dbReference type="PROSITE" id="PS51318">
    <property type="entry name" value="TAT"/>
    <property type="match status" value="1"/>
</dbReference>
<name>A0A7W7Z9Y2_9BACT</name>
<dbReference type="InterPro" id="IPR017853">
    <property type="entry name" value="GH"/>
</dbReference>
<dbReference type="Proteomes" id="UP000540989">
    <property type="component" value="Unassembled WGS sequence"/>
</dbReference>
<dbReference type="InterPro" id="IPR006311">
    <property type="entry name" value="TAT_signal"/>
</dbReference>
<protein>
    <submittedName>
        <fullName evidence="2">Alpha-galactosidase</fullName>
        <ecNumber evidence="2">3.2.1.22</ecNumber>
    </submittedName>
</protein>
<accession>A0A7W7Z9Y2</accession>
<dbReference type="GO" id="GO:0004557">
    <property type="term" value="F:alpha-galactosidase activity"/>
    <property type="evidence" value="ECO:0007669"/>
    <property type="project" value="UniProtKB-EC"/>
</dbReference>
<dbReference type="EC" id="3.2.1.22" evidence="2"/>
<keyword evidence="2" id="KW-0326">Glycosidase</keyword>
<dbReference type="RefSeq" id="WP_184213517.1">
    <property type="nucleotide sequence ID" value="NZ_JACHIP010000001.1"/>
</dbReference>
<dbReference type="EMBL" id="JACHIP010000001">
    <property type="protein sequence ID" value="MBB5055769.1"/>
    <property type="molecule type" value="Genomic_DNA"/>
</dbReference>
<keyword evidence="1" id="KW-0732">Signal</keyword>
<evidence type="ECO:0000313" key="2">
    <source>
        <dbReference type="EMBL" id="MBB5055769.1"/>
    </source>
</evidence>
<dbReference type="Gene3D" id="3.20.20.70">
    <property type="entry name" value="Aldolase class I"/>
    <property type="match status" value="1"/>
</dbReference>
<keyword evidence="2" id="KW-0378">Hydrolase</keyword>
<keyword evidence="3" id="KW-1185">Reference proteome</keyword>
<evidence type="ECO:0000313" key="3">
    <source>
        <dbReference type="Proteomes" id="UP000540989"/>
    </source>
</evidence>
<dbReference type="InterPro" id="IPR013785">
    <property type="entry name" value="Aldolase_TIM"/>
</dbReference>
<feature type="signal peptide" evidence="1">
    <location>
        <begin position="1"/>
        <end position="29"/>
    </location>
</feature>
<dbReference type="AlphaFoldDB" id="A0A7W7Z9Y2"/>
<gene>
    <name evidence="2" type="ORF">HDF16_000438</name>
</gene>
<dbReference type="SUPFAM" id="SSF51445">
    <property type="entry name" value="(Trans)glycosidases"/>
    <property type="match status" value="1"/>
</dbReference>